<evidence type="ECO:0000313" key="3">
    <source>
        <dbReference type="Proteomes" id="UP000321717"/>
    </source>
</evidence>
<dbReference type="Pfam" id="PF09836">
    <property type="entry name" value="DUF2063"/>
    <property type="match status" value="1"/>
</dbReference>
<dbReference type="InterPro" id="IPR018640">
    <property type="entry name" value="DUF2063"/>
</dbReference>
<feature type="domain" description="Putative DNA-binding" evidence="1">
    <location>
        <begin position="6"/>
        <end position="96"/>
    </location>
</feature>
<dbReference type="EMBL" id="BJZP01000004">
    <property type="protein sequence ID" value="GEO84355.1"/>
    <property type="molecule type" value="Genomic_DNA"/>
</dbReference>
<sequence>MTTVPQSDFAAALADLSRPVPEGLAAWTGRRPERRFGVYRNNVRVGLTGALAARFPATEAIVGHEFFTAMAQAFITLHPPRSPLLLTYGDDFADFVADFEPAAGLAYLPDVLRLEAARSHAYHATDAEPLDAADLAQIPPERLADLVLEPHPSLAVLRSPHPVATIWAMNAGEIPLASISPWVGEDAVVVRPRMTVEVHRLPPGGATFFETLAGGQTLAAAAERAHAETPGFDLSASLAGLITTGAFIQLAFREET</sequence>
<keyword evidence="3" id="KW-1185">Reference proteome</keyword>
<comment type="caution">
    <text evidence="2">The sequence shown here is derived from an EMBL/GenBank/DDBJ whole genome shotgun (WGS) entry which is preliminary data.</text>
</comment>
<dbReference type="OrthoDB" id="4146344at2"/>
<accession>A0A512HFX6</accession>
<dbReference type="AlphaFoldDB" id="A0A512HFX6"/>
<name>A0A512HFX6_9HYPH</name>
<gene>
    <name evidence="2" type="ORF">RNA01_12870</name>
</gene>
<proteinExistence type="predicted"/>
<dbReference type="InterPro" id="IPR044922">
    <property type="entry name" value="DUF2063_N_sf"/>
</dbReference>
<organism evidence="2 3">
    <name type="scientific">Ciceribacter naphthalenivorans</name>
    <dbReference type="NCBI Taxonomy" id="1118451"/>
    <lineage>
        <taxon>Bacteria</taxon>
        <taxon>Pseudomonadati</taxon>
        <taxon>Pseudomonadota</taxon>
        <taxon>Alphaproteobacteria</taxon>
        <taxon>Hyphomicrobiales</taxon>
        <taxon>Rhizobiaceae</taxon>
        <taxon>Ciceribacter</taxon>
    </lineage>
</organism>
<evidence type="ECO:0000259" key="1">
    <source>
        <dbReference type="Pfam" id="PF09836"/>
    </source>
</evidence>
<dbReference type="RefSeq" id="WP_147179125.1">
    <property type="nucleotide sequence ID" value="NZ_BJZP01000004.1"/>
</dbReference>
<dbReference type="Proteomes" id="UP000321717">
    <property type="component" value="Unassembled WGS sequence"/>
</dbReference>
<reference evidence="2 3" key="1">
    <citation type="submission" date="2019-07" db="EMBL/GenBank/DDBJ databases">
        <title>Whole genome shotgun sequence of Rhizobium naphthalenivorans NBRC 107585.</title>
        <authorList>
            <person name="Hosoyama A."/>
            <person name="Uohara A."/>
            <person name="Ohji S."/>
            <person name="Ichikawa N."/>
        </authorList>
    </citation>
    <scope>NUCLEOTIDE SEQUENCE [LARGE SCALE GENOMIC DNA]</scope>
    <source>
        <strain evidence="2 3">NBRC 107585</strain>
    </source>
</reference>
<dbReference type="Gene3D" id="1.10.150.690">
    <property type="entry name" value="DUF2063"/>
    <property type="match status" value="1"/>
</dbReference>
<protein>
    <submittedName>
        <fullName evidence="2">DUF2063 domain-containing protein</fullName>
    </submittedName>
</protein>
<evidence type="ECO:0000313" key="2">
    <source>
        <dbReference type="EMBL" id="GEO84355.1"/>
    </source>
</evidence>